<dbReference type="PIRSF" id="PIRSF038991">
    <property type="entry name" value="Protein_AbrB"/>
    <property type="match status" value="1"/>
</dbReference>
<keyword evidence="1" id="KW-1133">Transmembrane helix</keyword>
<dbReference type="EMBL" id="CP054836">
    <property type="protein sequence ID" value="QKV19670.1"/>
    <property type="molecule type" value="Genomic_DNA"/>
</dbReference>
<dbReference type="KEGG" id="orm:HTY61_15005"/>
<feature type="transmembrane region" description="Helical" evidence="1">
    <location>
        <begin position="273"/>
        <end position="292"/>
    </location>
</feature>
<feature type="transmembrane region" description="Helical" evidence="1">
    <location>
        <begin position="195"/>
        <end position="212"/>
    </location>
</feature>
<feature type="transmembrane region" description="Helical" evidence="1">
    <location>
        <begin position="153"/>
        <end position="175"/>
    </location>
</feature>
<dbReference type="Pfam" id="PF05145">
    <property type="entry name" value="AbrB"/>
    <property type="match status" value="1"/>
</dbReference>
<reference evidence="2 3" key="1">
    <citation type="submission" date="2020-06" db="EMBL/GenBank/DDBJ databases">
        <title>Oricola thermophila sp. nov. isolated from a tidal sediments.</title>
        <authorList>
            <person name="Kwon K.K."/>
            <person name="Yang S.-H."/>
            <person name="Park M.-J."/>
        </authorList>
    </citation>
    <scope>NUCLEOTIDE SEQUENCE [LARGE SCALE GENOMIC DNA]</scope>
    <source>
        <strain evidence="2 3">MEBiC13590</strain>
    </source>
</reference>
<accession>A0A6N1VFD9</accession>
<protein>
    <submittedName>
        <fullName evidence="2">AbrB family transcriptional regulator</fullName>
    </submittedName>
</protein>
<feature type="transmembrane region" description="Helical" evidence="1">
    <location>
        <begin position="89"/>
        <end position="111"/>
    </location>
</feature>
<gene>
    <name evidence="2" type="ORF">HTY61_15005</name>
</gene>
<dbReference type="InterPro" id="IPR007820">
    <property type="entry name" value="AbrB_fam"/>
</dbReference>
<evidence type="ECO:0000313" key="2">
    <source>
        <dbReference type="EMBL" id="QKV19670.1"/>
    </source>
</evidence>
<dbReference type="AlphaFoldDB" id="A0A6N1VFD9"/>
<dbReference type="GO" id="GO:0010468">
    <property type="term" value="P:regulation of gene expression"/>
    <property type="evidence" value="ECO:0007669"/>
    <property type="project" value="InterPro"/>
</dbReference>
<feature type="transmembrane region" description="Helical" evidence="1">
    <location>
        <begin position="65"/>
        <end position="83"/>
    </location>
</feature>
<feature type="transmembrane region" description="Helical" evidence="1">
    <location>
        <begin position="241"/>
        <end position="261"/>
    </location>
</feature>
<name>A0A6N1VFD9_9HYPH</name>
<organism evidence="2 3">
    <name type="scientific">Oricola thermophila</name>
    <dbReference type="NCBI Taxonomy" id="2742145"/>
    <lineage>
        <taxon>Bacteria</taxon>
        <taxon>Pseudomonadati</taxon>
        <taxon>Pseudomonadota</taxon>
        <taxon>Alphaproteobacteria</taxon>
        <taxon>Hyphomicrobiales</taxon>
        <taxon>Ahrensiaceae</taxon>
        <taxon>Oricola</taxon>
    </lineage>
</organism>
<evidence type="ECO:0000256" key="1">
    <source>
        <dbReference type="SAM" id="Phobius"/>
    </source>
</evidence>
<sequence length="359" mass="37643">MSSQFRWKTAAGTLAIATVGGFLASLAGLPLPWLIGAQIALCIVALMRIDIFGAPPQWPRASRDLFLPVLGVMIGTSFSAEVLEGIPQWWPSLLALSAFIVVVHGIVFFIFRRIGGYDNATAFFASFPGGFVEATILGEEAGGNQQVIVIQHFLRISLIVFLVPLIFWAVSGTVVGSAAGVTMGGVTGPARPVDFAVLAVAGVVGTLVARRLRLPAKDISGAIAASAFVHIMGWADGALPPALIALTQLMIGTALGVGFTGVSRSEILRATGLAFLAFGLVFLGAVGCGYFLQDLTGTSLEALILSFAPGGLAEMSLIALSLHLSVPFVTLHHLYRIFFTVAVLPQLYRLIERGGAPEA</sequence>
<dbReference type="InterPro" id="IPR017516">
    <property type="entry name" value="AbrB_dup"/>
</dbReference>
<proteinExistence type="predicted"/>
<feature type="transmembrane region" description="Helical" evidence="1">
    <location>
        <begin position="7"/>
        <end position="27"/>
    </location>
</feature>
<evidence type="ECO:0000313" key="3">
    <source>
        <dbReference type="Proteomes" id="UP000509367"/>
    </source>
</evidence>
<feature type="transmembrane region" description="Helical" evidence="1">
    <location>
        <begin position="33"/>
        <end position="53"/>
    </location>
</feature>
<keyword evidence="1" id="KW-0812">Transmembrane</keyword>
<keyword evidence="3" id="KW-1185">Reference proteome</keyword>
<dbReference type="Proteomes" id="UP000509367">
    <property type="component" value="Chromosome"/>
</dbReference>
<feature type="transmembrane region" description="Helical" evidence="1">
    <location>
        <begin position="304"/>
        <end position="322"/>
    </location>
</feature>
<dbReference type="RefSeq" id="WP_175277562.1">
    <property type="nucleotide sequence ID" value="NZ_CP054836.1"/>
</dbReference>
<dbReference type="PANTHER" id="PTHR38457:SF1">
    <property type="entry name" value="REGULATOR ABRB-RELATED"/>
    <property type="match status" value="1"/>
</dbReference>
<keyword evidence="1" id="KW-0472">Membrane</keyword>
<dbReference type="NCBIfam" id="TIGR03082">
    <property type="entry name" value="Gneg_AbrB_dup"/>
    <property type="match status" value="2"/>
</dbReference>
<dbReference type="PANTHER" id="PTHR38457">
    <property type="entry name" value="REGULATOR ABRB-RELATED"/>
    <property type="match status" value="1"/>
</dbReference>
<feature type="transmembrane region" description="Helical" evidence="1">
    <location>
        <begin position="219"/>
        <end position="235"/>
    </location>
</feature>
<dbReference type="GO" id="GO:0016020">
    <property type="term" value="C:membrane"/>
    <property type="evidence" value="ECO:0007669"/>
    <property type="project" value="InterPro"/>
</dbReference>